<evidence type="ECO:0000313" key="3">
    <source>
        <dbReference type="EMBL" id="TDD80115.1"/>
    </source>
</evidence>
<feature type="transmembrane region" description="Helical" evidence="2">
    <location>
        <begin position="175"/>
        <end position="193"/>
    </location>
</feature>
<feature type="transmembrane region" description="Helical" evidence="2">
    <location>
        <begin position="77"/>
        <end position="97"/>
    </location>
</feature>
<proteinExistence type="predicted"/>
<sequence>MRLIPPLARAIDWTPLCAVALTMTTVAAIASPDPGVLLLVLRMTAVLLGSAAAFALVDPIAASTAAVPVPRWIRQWLRCLLALAAAAAAWSPVFTVASTRSTAPLPLPGLAVEAATCVAVALTGSALAVRRLPGTAAALAGLLTQITLIACTLALPTALQPWPGVGDPHWTPAHQGWAVALPCVLALLARANTDPTGRRPTHHPPGTTGSAEGFSG</sequence>
<feature type="transmembrane region" description="Helical" evidence="2">
    <location>
        <begin position="136"/>
        <end position="155"/>
    </location>
</feature>
<organism evidence="3 4">
    <name type="scientific">Actinomadura rubrisoli</name>
    <dbReference type="NCBI Taxonomy" id="2530368"/>
    <lineage>
        <taxon>Bacteria</taxon>
        <taxon>Bacillati</taxon>
        <taxon>Actinomycetota</taxon>
        <taxon>Actinomycetes</taxon>
        <taxon>Streptosporangiales</taxon>
        <taxon>Thermomonosporaceae</taxon>
        <taxon>Actinomadura</taxon>
    </lineage>
</organism>
<evidence type="ECO:0000256" key="1">
    <source>
        <dbReference type="SAM" id="MobiDB-lite"/>
    </source>
</evidence>
<keyword evidence="2" id="KW-0812">Transmembrane</keyword>
<feature type="region of interest" description="Disordered" evidence="1">
    <location>
        <begin position="194"/>
        <end position="216"/>
    </location>
</feature>
<dbReference type="AlphaFoldDB" id="A0A4R5B4F3"/>
<keyword evidence="2" id="KW-0472">Membrane</keyword>
<dbReference type="RefSeq" id="WP_131897860.1">
    <property type="nucleotide sequence ID" value="NZ_SMKU01000159.1"/>
</dbReference>
<feature type="transmembrane region" description="Helical" evidence="2">
    <location>
        <begin position="12"/>
        <end position="30"/>
    </location>
</feature>
<accession>A0A4R5B4F3</accession>
<dbReference type="Proteomes" id="UP000294513">
    <property type="component" value="Unassembled WGS sequence"/>
</dbReference>
<keyword evidence="4" id="KW-1185">Reference proteome</keyword>
<evidence type="ECO:0000256" key="2">
    <source>
        <dbReference type="SAM" id="Phobius"/>
    </source>
</evidence>
<protein>
    <recommendedName>
        <fullName evidence="5">ABC transporter</fullName>
    </recommendedName>
</protein>
<name>A0A4R5B4F3_9ACTN</name>
<feature type="transmembrane region" description="Helical" evidence="2">
    <location>
        <begin position="109"/>
        <end position="129"/>
    </location>
</feature>
<dbReference type="OrthoDB" id="3528448at2"/>
<feature type="transmembrane region" description="Helical" evidence="2">
    <location>
        <begin position="36"/>
        <end position="57"/>
    </location>
</feature>
<evidence type="ECO:0008006" key="5">
    <source>
        <dbReference type="Google" id="ProtNLM"/>
    </source>
</evidence>
<comment type="caution">
    <text evidence="3">The sequence shown here is derived from an EMBL/GenBank/DDBJ whole genome shotgun (WGS) entry which is preliminary data.</text>
</comment>
<gene>
    <name evidence="3" type="ORF">E1298_26465</name>
</gene>
<reference evidence="3 4" key="1">
    <citation type="submission" date="2019-03" db="EMBL/GenBank/DDBJ databases">
        <title>Draft genome sequences of novel Actinobacteria.</title>
        <authorList>
            <person name="Sahin N."/>
            <person name="Ay H."/>
            <person name="Saygin H."/>
        </authorList>
    </citation>
    <scope>NUCLEOTIDE SEQUENCE [LARGE SCALE GENOMIC DNA]</scope>
    <source>
        <strain evidence="3 4">H3C3</strain>
    </source>
</reference>
<evidence type="ECO:0000313" key="4">
    <source>
        <dbReference type="Proteomes" id="UP000294513"/>
    </source>
</evidence>
<keyword evidence="2" id="KW-1133">Transmembrane helix</keyword>
<dbReference type="EMBL" id="SMKU01000159">
    <property type="protein sequence ID" value="TDD80115.1"/>
    <property type="molecule type" value="Genomic_DNA"/>
</dbReference>